<proteinExistence type="inferred from homology"/>
<protein>
    <recommendedName>
        <fullName evidence="8">Ribonuclease PH</fullName>
        <shortName evidence="8">RNase PH</shortName>
        <ecNumber evidence="8">2.7.7.56</ecNumber>
    </recommendedName>
    <alternativeName>
        <fullName evidence="8">tRNA nucleotidyltransferase</fullName>
    </alternativeName>
</protein>
<dbReference type="InterPro" id="IPR050080">
    <property type="entry name" value="RNase_PH"/>
</dbReference>
<accession>A0A7X2TAM7</accession>
<dbReference type="GO" id="GO:0031125">
    <property type="term" value="P:rRNA 3'-end processing"/>
    <property type="evidence" value="ECO:0007669"/>
    <property type="project" value="UniProtKB-ARBA"/>
</dbReference>
<evidence type="ECO:0000256" key="8">
    <source>
        <dbReference type="HAMAP-Rule" id="MF_00564"/>
    </source>
</evidence>
<evidence type="ECO:0000256" key="4">
    <source>
        <dbReference type="ARBA" id="ARBA00022679"/>
    </source>
</evidence>
<evidence type="ECO:0000256" key="5">
    <source>
        <dbReference type="ARBA" id="ARBA00022694"/>
    </source>
</evidence>
<dbReference type="InterPro" id="IPR001247">
    <property type="entry name" value="ExoRNase_PH_dom1"/>
</dbReference>
<comment type="similarity">
    <text evidence="1 8">Belongs to the RNase PH family.</text>
</comment>
<dbReference type="InterPro" id="IPR036345">
    <property type="entry name" value="ExoRNase_PH_dom2_sf"/>
</dbReference>
<reference evidence="11 12" key="1">
    <citation type="submission" date="2019-08" db="EMBL/GenBank/DDBJ databases">
        <title>In-depth cultivation of the pig gut microbiome towards novel bacterial diversity and tailored functional studies.</title>
        <authorList>
            <person name="Wylensek D."/>
            <person name="Hitch T.C.A."/>
            <person name="Clavel T."/>
        </authorList>
    </citation>
    <scope>NUCLEOTIDE SEQUENCE [LARGE SCALE GENOMIC DNA]</scope>
    <source>
        <strain evidence="11 12">RF-744-FAT-4</strain>
    </source>
</reference>
<organism evidence="11 12">
    <name type="scientific">Pseudoramibacter porci</name>
    <dbReference type="NCBI Taxonomy" id="2606631"/>
    <lineage>
        <taxon>Bacteria</taxon>
        <taxon>Bacillati</taxon>
        <taxon>Bacillota</taxon>
        <taxon>Clostridia</taxon>
        <taxon>Eubacteriales</taxon>
        <taxon>Eubacteriaceae</taxon>
        <taxon>Pseudoramibacter</taxon>
    </lineage>
</organism>
<dbReference type="FunFam" id="3.30.230.70:FF:000003">
    <property type="entry name" value="Ribonuclease PH"/>
    <property type="match status" value="1"/>
</dbReference>
<keyword evidence="3 8" id="KW-0820">tRNA-binding</keyword>
<dbReference type="AlphaFoldDB" id="A0A7X2TAM7"/>
<evidence type="ECO:0000259" key="10">
    <source>
        <dbReference type="Pfam" id="PF03725"/>
    </source>
</evidence>
<dbReference type="RefSeq" id="WP_328598777.1">
    <property type="nucleotide sequence ID" value="NZ_VUMO01000006.1"/>
</dbReference>
<dbReference type="SUPFAM" id="SSF54211">
    <property type="entry name" value="Ribosomal protein S5 domain 2-like"/>
    <property type="match status" value="1"/>
</dbReference>
<evidence type="ECO:0000313" key="11">
    <source>
        <dbReference type="EMBL" id="MSS19943.1"/>
    </source>
</evidence>
<keyword evidence="5 8" id="KW-0819">tRNA processing</keyword>
<gene>
    <name evidence="8" type="primary">rph</name>
    <name evidence="11" type="ORF">FYJ52_05975</name>
</gene>
<dbReference type="PROSITE" id="PS01277">
    <property type="entry name" value="RIBONUCLEASE_PH"/>
    <property type="match status" value="1"/>
</dbReference>
<evidence type="ECO:0000256" key="7">
    <source>
        <dbReference type="ARBA" id="ARBA00022884"/>
    </source>
</evidence>
<dbReference type="GO" id="GO:0000049">
    <property type="term" value="F:tRNA binding"/>
    <property type="evidence" value="ECO:0007669"/>
    <property type="project" value="UniProtKB-UniRule"/>
</dbReference>
<dbReference type="InterPro" id="IPR027408">
    <property type="entry name" value="PNPase/RNase_PH_dom_sf"/>
</dbReference>
<feature type="domain" description="Exoribonuclease phosphorolytic" evidence="10">
    <location>
        <begin position="157"/>
        <end position="223"/>
    </location>
</feature>
<dbReference type="GO" id="GO:0016075">
    <property type="term" value="P:rRNA catabolic process"/>
    <property type="evidence" value="ECO:0007669"/>
    <property type="project" value="UniProtKB-UniRule"/>
</dbReference>
<comment type="caution">
    <text evidence="11">The sequence shown here is derived from an EMBL/GenBank/DDBJ whole genome shotgun (WGS) entry which is preliminary data.</text>
</comment>
<dbReference type="HAMAP" id="MF_00564">
    <property type="entry name" value="RNase_PH"/>
    <property type="match status" value="1"/>
</dbReference>
<dbReference type="GO" id="GO:0000175">
    <property type="term" value="F:3'-5'-RNA exonuclease activity"/>
    <property type="evidence" value="ECO:0007669"/>
    <property type="project" value="UniProtKB-UniRule"/>
</dbReference>
<keyword evidence="6 8" id="KW-0548">Nucleotidyltransferase</keyword>
<dbReference type="Gene3D" id="3.30.230.70">
    <property type="entry name" value="GHMP Kinase, N-terminal domain"/>
    <property type="match status" value="1"/>
</dbReference>
<dbReference type="CDD" id="cd11362">
    <property type="entry name" value="RNase_PH_bact"/>
    <property type="match status" value="1"/>
</dbReference>
<feature type="domain" description="Exoribonuclease phosphorolytic" evidence="9">
    <location>
        <begin position="10"/>
        <end position="139"/>
    </location>
</feature>
<dbReference type="GO" id="GO:0008033">
    <property type="term" value="P:tRNA processing"/>
    <property type="evidence" value="ECO:0007669"/>
    <property type="project" value="UniProtKB-UniRule"/>
</dbReference>
<dbReference type="PANTHER" id="PTHR11953:SF0">
    <property type="entry name" value="EXOSOME COMPLEX COMPONENT RRP41"/>
    <property type="match status" value="1"/>
</dbReference>
<name>A0A7X2TAM7_9FIRM</name>
<evidence type="ECO:0000256" key="6">
    <source>
        <dbReference type="ARBA" id="ARBA00022695"/>
    </source>
</evidence>
<evidence type="ECO:0000259" key="9">
    <source>
        <dbReference type="Pfam" id="PF01138"/>
    </source>
</evidence>
<feature type="binding site" evidence="8">
    <location>
        <position position="85"/>
    </location>
    <ligand>
        <name>phosphate</name>
        <dbReference type="ChEBI" id="CHEBI:43474"/>
        <note>substrate</note>
    </ligand>
</feature>
<dbReference type="Pfam" id="PF03725">
    <property type="entry name" value="RNase_PH_C"/>
    <property type="match status" value="1"/>
</dbReference>
<dbReference type="EC" id="2.7.7.56" evidence="8"/>
<dbReference type="InterPro" id="IPR018336">
    <property type="entry name" value="RNase_PH_CS"/>
</dbReference>
<evidence type="ECO:0000256" key="2">
    <source>
        <dbReference type="ARBA" id="ARBA00022552"/>
    </source>
</evidence>
<dbReference type="NCBIfam" id="TIGR01966">
    <property type="entry name" value="RNasePH"/>
    <property type="match status" value="1"/>
</dbReference>
<dbReference type="GO" id="GO:0009022">
    <property type="term" value="F:tRNA nucleotidyltransferase activity"/>
    <property type="evidence" value="ECO:0007669"/>
    <property type="project" value="UniProtKB-UniRule"/>
</dbReference>
<keyword evidence="4 8" id="KW-0808">Transferase</keyword>
<dbReference type="EMBL" id="VUMO01000006">
    <property type="protein sequence ID" value="MSS19943.1"/>
    <property type="molecule type" value="Genomic_DNA"/>
</dbReference>
<evidence type="ECO:0000256" key="3">
    <source>
        <dbReference type="ARBA" id="ARBA00022555"/>
    </source>
</evidence>
<dbReference type="InterPro" id="IPR002381">
    <property type="entry name" value="RNase_PH_bac-type"/>
</dbReference>
<dbReference type="InterPro" id="IPR015847">
    <property type="entry name" value="ExoRNase_PH_dom2"/>
</dbReference>
<comment type="function">
    <text evidence="8">Phosphorolytic 3'-5' exoribonuclease that plays an important role in tRNA 3'-end maturation. Removes nucleotide residues following the 3'-CCA terminus of tRNAs; can also add nucleotides to the ends of RNA molecules by using nucleoside diphosphates as substrates, but this may not be physiologically important. Probably plays a role in initiation of 16S rRNA degradation (leading to ribosome degradation) during starvation.</text>
</comment>
<keyword evidence="7" id="KW-0694">RNA-binding</keyword>
<comment type="subunit">
    <text evidence="8">Homohexameric ring arranged as a trimer of dimers.</text>
</comment>
<feature type="binding site" evidence="8">
    <location>
        <begin position="123"/>
        <end position="125"/>
    </location>
    <ligand>
        <name>phosphate</name>
        <dbReference type="ChEBI" id="CHEBI:43474"/>
        <note>substrate</note>
    </ligand>
</feature>
<dbReference type="Proteomes" id="UP000461754">
    <property type="component" value="Unassembled WGS sequence"/>
</dbReference>
<evidence type="ECO:0000256" key="1">
    <source>
        <dbReference type="ARBA" id="ARBA00006678"/>
    </source>
</evidence>
<sequence>MRKDGRSCDQGRPVQIIRHFTKYAQGSVLIKTGETAVLCTAMIDETVPSFMRGEERGWITAEYNMLPSSTKTRKKRDRNGKTDSRSVEIQRLIGRSLRSTLDLSKLGERTIKIDCDVLQADGGTRTASITGAFVALYDAIQWLLNKEIISENPINCFVASISVGLFKDVPILDLCYDEDSQAIVDMNVVMTDNNEFIEIQGTGEQRPFSQDELEKFLFLAKKGINSLIADQKSALGIK</sequence>
<keyword evidence="12" id="KW-1185">Reference proteome</keyword>
<dbReference type="SUPFAM" id="SSF55666">
    <property type="entry name" value="Ribonuclease PH domain 2-like"/>
    <property type="match status" value="1"/>
</dbReference>
<comment type="catalytic activity">
    <reaction evidence="8">
        <text>tRNA(n+1) + phosphate = tRNA(n) + a ribonucleoside 5'-diphosphate</text>
        <dbReference type="Rhea" id="RHEA:10628"/>
        <dbReference type="Rhea" id="RHEA-COMP:17343"/>
        <dbReference type="Rhea" id="RHEA-COMP:17344"/>
        <dbReference type="ChEBI" id="CHEBI:43474"/>
        <dbReference type="ChEBI" id="CHEBI:57930"/>
        <dbReference type="ChEBI" id="CHEBI:173114"/>
        <dbReference type="EC" id="2.7.7.56"/>
    </reaction>
</comment>
<dbReference type="PANTHER" id="PTHR11953">
    <property type="entry name" value="EXOSOME COMPLEX COMPONENT"/>
    <property type="match status" value="1"/>
</dbReference>
<dbReference type="InterPro" id="IPR020568">
    <property type="entry name" value="Ribosomal_Su5_D2-typ_SF"/>
</dbReference>
<keyword evidence="2 8" id="KW-0698">rRNA processing</keyword>
<dbReference type="Pfam" id="PF01138">
    <property type="entry name" value="RNase_PH"/>
    <property type="match status" value="1"/>
</dbReference>
<evidence type="ECO:0000313" key="12">
    <source>
        <dbReference type="Proteomes" id="UP000461754"/>
    </source>
</evidence>